<dbReference type="GO" id="GO:0005886">
    <property type="term" value="C:plasma membrane"/>
    <property type="evidence" value="ECO:0007669"/>
    <property type="project" value="TreeGrafter"/>
</dbReference>
<feature type="domain" description="Cation efflux protein transmembrane" evidence="7">
    <location>
        <begin position="18"/>
        <end position="192"/>
    </location>
</feature>
<sequence>MDCNCNEELGDQAQRGALIALLCINAAMFVVEFFAGWISDSTALIADSMDMLADTLVYAVSLYAVGRSIYAKIHAARLSGLLQIILGLGVAVDVIRRFLVGSEPESEYMIIVGLIALVANVICLSIIAKHRKGEIHMRASWIFSKNDVIANVGVIGAGVLVSALASPLPDLIIGLIISVLVIRGGVSILRDAKNEAVQQSKS</sequence>
<feature type="transmembrane region" description="Helical" evidence="6">
    <location>
        <begin position="148"/>
        <end position="165"/>
    </location>
</feature>
<dbReference type="STRING" id="1921010.MMIC_P1631"/>
<evidence type="ECO:0000256" key="2">
    <source>
        <dbReference type="ARBA" id="ARBA00022692"/>
    </source>
</evidence>
<keyword evidence="3" id="KW-0862">Zinc</keyword>
<protein>
    <submittedName>
        <fullName evidence="8">Cadmium, cobalt and zinc/H(+)-K(+) antiporter</fullName>
    </submittedName>
</protein>
<dbReference type="EMBL" id="BDFD01000013">
    <property type="protein sequence ID" value="GAV20659.1"/>
    <property type="molecule type" value="Genomic_DNA"/>
</dbReference>
<dbReference type="PANTHER" id="PTHR11562:SF17">
    <property type="entry name" value="RE54080P-RELATED"/>
    <property type="match status" value="1"/>
</dbReference>
<dbReference type="AlphaFoldDB" id="A0A1L8CPA4"/>
<evidence type="ECO:0000256" key="1">
    <source>
        <dbReference type="ARBA" id="ARBA00004141"/>
    </source>
</evidence>
<dbReference type="InterPro" id="IPR027469">
    <property type="entry name" value="Cation_efflux_TMD_sf"/>
</dbReference>
<keyword evidence="9" id="KW-1185">Reference proteome</keyword>
<dbReference type="GO" id="GO:0005385">
    <property type="term" value="F:zinc ion transmembrane transporter activity"/>
    <property type="evidence" value="ECO:0007669"/>
    <property type="project" value="TreeGrafter"/>
</dbReference>
<dbReference type="InterPro" id="IPR050681">
    <property type="entry name" value="CDF/SLC30A"/>
</dbReference>
<dbReference type="SUPFAM" id="SSF161111">
    <property type="entry name" value="Cation efflux protein transmembrane domain-like"/>
    <property type="match status" value="1"/>
</dbReference>
<accession>A0A1L8CPA4</accession>
<reference evidence="8 9" key="1">
    <citation type="journal article" date="2017" name="Arch. Microbiol.">
        <title>Mariprofundus micogutta sp. nov., a novel iron-oxidizing zetaproteobacterium isolated from a deep-sea hydrothermal field at the Bayonnaise knoll of the Izu-Ogasawara arc, and a description of Mariprofundales ord. nov. and Zetaproteobacteria classis nov.</title>
        <authorList>
            <person name="Makita H."/>
            <person name="Tanaka E."/>
            <person name="Mitsunobu S."/>
            <person name="Miyazaki M."/>
            <person name="Nunoura T."/>
            <person name="Uematsu K."/>
            <person name="Takaki Y."/>
            <person name="Nishi S."/>
            <person name="Shimamura S."/>
            <person name="Takai K."/>
        </authorList>
    </citation>
    <scope>NUCLEOTIDE SEQUENCE [LARGE SCALE GENOMIC DNA]</scope>
    <source>
        <strain evidence="8 9">ET2</strain>
    </source>
</reference>
<keyword evidence="5 6" id="KW-0472">Membrane</keyword>
<evidence type="ECO:0000313" key="8">
    <source>
        <dbReference type="EMBL" id="GAV20659.1"/>
    </source>
</evidence>
<feature type="transmembrane region" description="Helical" evidence="6">
    <location>
        <begin position="17"/>
        <end position="38"/>
    </location>
</feature>
<dbReference type="InterPro" id="IPR058533">
    <property type="entry name" value="Cation_efflux_TM"/>
</dbReference>
<evidence type="ECO:0000313" key="9">
    <source>
        <dbReference type="Proteomes" id="UP000231632"/>
    </source>
</evidence>
<feature type="transmembrane region" description="Helical" evidence="6">
    <location>
        <begin position="78"/>
        <end position="96"/>
    </location>
</feature>
<dbReference type="Proteomes" id="UP000231632">
    <property type="component" value="Unassembled WGS sequence"/>
</dbReference>
<keyword evidence="3" id="KW-0406">Ion transport</keyword>
<evidence type="ECO:0000256" key="5">
    <source>
        <dbReference type="ARBA" id="ARBA00023136"/>
    </source>
</evidence>
<name>A0A1L8CPA4_9PROT</name>
<keyword evidence="2 6" id="KW-0812">Transmembrane</keyword>
<feature type="transmembrane region" description="Helical" evidence="6">
    <location>
        <begin position="44"/>
        <end position="66"/>
    </location>
</feature>
<organism evidence="8 9">
    <name type="scientific">Mariprofundus micogutta</name>
    <dbReference type="NCBI Taxonomy" id="1921010"/>
    <lineage>
        <taxon>Bacteria</taxon>
        <taxon>Pseudomonadati</taxon>
        <taxon>Pseudomonadota</taxon>
        <taxon>Candidatius Mariprofundia</taxon>
        <taxon>Mariprofundales</taxon>
        <taxon>Mariprofundaceae</taxon>
        <taxon>Mariprofundus</taxon>
    </lineage>
</organism>
<proteinExistence type="predicted"/>
<keyword evidence="3" id="KW-0864">Zinc transport</keyword>
<evidence type="ECO:0000259" key="7">
    <source>
        <dbReference type="Pfam" id="PF01545"/>
    </source>
</evidence>
<dbReference type="Gene3D" id="1.20.1510.10">
    <property type="entry name" value="Cation efflux protein transmembrane domain"/>
    <property type="match status" value="1"/>
</dbReference>
<evidence type="ECO:0000256" key="6">
    <source>
        <dbReference type="SAM" id="Phobius"/>
    </source>
</evidence>
<gene>
    <name evidence="8" type="ORF">MMIC_P1631</name>
</gene>
<feature type="transmembrane region" description="Helical" evidence="6">
    <location>
        <begin position="171"/>
        <end position="189"/>
    </location>
</feature>
<dbReference type="Pfam" id="PF01545">
    <property type="entry name" value="Cation_efflux"/>
    <property type="match status" value="1"/>
</dbReference>
<comment type="subcellular location">
    <subcellularLocation>
        <location evidence="1">Membrane</location>
        <topology evidence="1">Multi-pass membrane protein</topology>
    </subcellularLocation>
</comment>
<comment type="caution">
    <text evidence="8">The sequence shown here is derived from an EMBL/GenBank/DDBJ whole genome shotgun (WGS) entry which is preliminary data.</text>
</comment>
<feature type="transmembrane region" description="Helical" evidence="6">
    <location>
        <begin position="108"/>
        <end position="127"/>
    </location>
</feature>
<evidence type="ECO:0000256" key="4">
    <source>
        <dbReference type="ARBA" id="ARBA00022989"/>
    </source>
</evidence>
<keyword evidence="3" id="KW-0813">Transport</keyword>
<evidence type="ECO:0000256" key="3">
    <source>
        <dbReference type="ARBA" id="ARBA00022906"/>
    </source>
</evidence>
<keyword evidence="4 6" id="KW-1133">Transmembrane helix</keyword>
<dbReference type="PANTHER" id="PTHR11562">
    <property type="entry name" value="CATION EFFLUX PROTEIN/ ZINC TRANSPORTER"/>
    <property type="match status" value="1"/>
</dbReference>